<keyword evidence="4 8" id="KW-1133">Transmembrane helix</keyword>
<dbReference type="InterPro" id="IPR013162">
    <property type="entry name" value="CD80_C2-set"/>
</dbReference>
<evidence type="ECO:0000256" key="1">
    <source>
        <dbReference type="ARBA" id="ARBA00004167"/>
    </source>
</evidence>
<keyword evidence="2 8" id="KW-0812">Transmembrane</keyword>
<dbReference type="InterPro" id="IPR036179">
    <property type="entry name" value="Ig-like_dom_sf"/>
</dbReference>
<evidence type="ECO:0000256" key="3">
    <source>
        <dbReference type="ARBA" id="ARBA00022737"/>
    </source>
</evidence>
<gene>
    <name evidence="11" type="primary">LOC102802132</name>
</gene>
<evidence type="ECO:0000256" key="4">
    <source>
        <dbReference type="ARBA" id="ARBA00022989"/>
    </source>
</evidence>
<organism evidence="10 11">
    <name type="scientific">Saccoglossus kowalevskii</name>
    <name type="common">Acorn worm</name>
    <dbReference type="NCBI Taxonomy" id="10224"/>
    <lineage>
        <taxon>Eukaryota</taxon>
        <taxon>Metazoa</taxon>
        <taxon>Hemichordata</taxon>
        <taxon>Enteropneusta</taxon>
        <taxon>Harrimaniidae</taxon>
        <taxon>Saccoglossus</taxon>
    </lineage>
</organism>
<dbReference type="InterPro" id="IPR007110">
    <property type="entry name" value="Ig-like_dom"/>
</dbReference>
<dbReference type="PROSITE" id="PS50835">
    <property type="entry name" value="IG_LIKE"/>
    <property type="match status" value="3"/>
</dbReference>
<dbReference type="Proteomes" id="UP000694865">
    <property type="component" value="Unplaced"/>
</dbReference>
<dbReference type="InterPro" id="IPR003598">
    <property type="entry name" value="Ig_sub2"/>
</dbReference>
<comment type="subcellular location">
    <subcellularLocation>
        <location evidence="1">Membrane</location>
        <topology evidence="1">Single-pass membrane protein</topology>
    </subcellularLocation>
</comment>
<dbReference type="InterPro" id="IPR013106">
    <property type="entry name" value="Ig_V-set"/>
</dbReference>
<dbReference type="Gene3D" id="2.60.40.10">
    <property type="entry name" value="Immunoglobulins"/>
    <property type="match status" value="3"/>
</dbReference>
<dbReference type="Pfam" id="PF13927">
    <property type="entry name" value="Ig_3"/>
    <property type="match status" value="1"/>
</dbReference>
<keyword evidence="3" id="KW-0677">Repeat</keyword>
<evidence type="ECO:0000256" key="8">
    <source>
        <dbReference type="SAM" id="Phobius"/>
    </source>
</evidence>
<feature type="domain" description="Ig-like" evidence="9">
    <location>
        <begin position="270"/>
        <end position="360"/>
    </location>
</feature>
<dbReference type="InterPro" id="IPR013783">
    <property type="entry name" value="Ig-like_fold"/>
</dbReference>
<evidence type="ECO:0000313" key="10">
    <source>
        <dbReference type="Proteomes" id="UP000694865"/>
    </source>
</evidence>
<dbReference type="Pfam" id="PF07686">
    <property type="entry name" value="V-set"/>
    <property type="match status" value="1"/>
</dbReference>
<dbReference type="RefSeq" id="XP_006813457.1">
    <property type="nucleotide sequence ID" value="XM_006813394.1"/>
</dbReference>
<name>A0ABM0M0B6_SACKO</name>
<evidence type="ECO:0000256" key="7">
    <source>
        <dbReference type="SAM" id="MobiDB-lite"/>
    </source>
</evidence>
<feature type="transmembrane region" description="Helical" evidence="8">
    <location>
        <begin position="378"/>
        <end position="402"/>
    </location>
</feature>
<evidence type="ECO:0000256" key="2">
    <source>
        <dbReference type="ARBA" id="ARBA00022692"/>
    </source>
</evidence>
<sequence>MDDGELVDTLSDDVSNTTDYESDNSFKLLNGLAYNNTLLQKVFFPADDAALGGRRYENVAAACKSVDVTVPESIIGFKTDTTLLECAYITTGVNPIVNWYKGSSTATGTLVIQSVGGVNYPEPGFTRHDIEDQASLLITDTQLSDAGMYWCSVSAFPDGSDQDSVTLTVEVATEPSQPSITFIDGSVISNAGSKITMQCTSSGNPSPIYSWLRDGSPLPTLNRYQLNIDNSELAINPSNRDDNGGTFTCQVMNFKGSKTEDKTLIIRYPPDDPVCTYQSTGAPLPSYLLDDEMKIRCQSTDGNPLATLNWYRGNSKINGLSSSTTDDTVTKDYTWNLNRNDNDAVYTCKATNDALTTPLTCQLEPFNVYCCICGSCSVGIIVGILTTLLVTTIISVVISYVLHKRRLNEEKRRSDVVDDREYTGLSEITRDKDHTYEIPEKKDVDKDRVYTSLSPATREKEPEYEMPLPRLNKV</sequence>
<evidence type="ECO:0000313" key="11">
    <source>
        <dbReference type="RefSeq" id="XP_006813457.1"/>
    </source>
</evidence>
<feature type="region of interest" description="Disordered" evidence="7">
    <location>
        <begin position="451"/>
        <end position="474"/>
    </location>
</feature>
<evidence type="ECO:0000256" key="6">
    <source>
        <dbReference type="ARBA" id="ARBA00023157"/>
    </source>
</evidence>
<accession>A0ABM0M0B6</accession>
<proteinExistence type="predicted"/>
<protein>
    <submittedName>
        <fullName evidence="11">Hemicentin-1-like</fullName>
    </submittedName>
</protein>
<keyword evidence="6" id="KW-1015">Disulfide bond</keyword>
<dbReference type="GeneID" id="102802132"/>
<evidence type="ECO:0000259" key="9">
    <source>
        <dbReference type="PROSITE" id="PS50835"/>
    </source>
</evidence>
<dbReference type="InterPro" id="IPR003599">
    <property type="entry name" value="Ig_sub"/>
</dbReference>
<dbReference type="PANTHER" id="PTHR44170">
    <property type="entry name" value="PROTEIN SIDEKICK"/>
    <property type="match status" value="1"/>
</dbReference>
<feature type="domain" description="Ig-like" evidence="9">
    <location>
        <begin position="84"/>
        <end position="168"/>
    </location>
</feature>
<feature type="domain" description="Ig-like" evidence="9">
    <location>
        <begin position="178"/>
        <end position="265"/>
    </location>
</feature>
<dbReference type="SMART" id="SM00408">
    <property type="entry name" value="IGc2"/>
    <property type="match status" value="3"/>
</dbReference>
<evidence type="ECO:0000256" key="5">
    <source>
        <dbReference type="ARBA" id="ARBA00023136"/>
    </source>
</evidence>
<dbReference type="PANTHER" id="PTHR44170:SF6">
    <property type="entry name" value="CONTACTIN"/>
    <property type="match status" value="1"/>
</dbReference>
<dbReference type="SMART" id="SM00409">
    <property type="entry name" value="IG"/>
    <property type="match status" value="3"/>
</dbReference>
<dbReference type="SUPFAM" id="SSF48726">
    <property type="entry name" value="Immunoglobulin"/>
    <property type="match status" value="3"/>
</dbReference>
<keyword evidence="5 8" id="KW-0472">Membrane</keyword>
<reference evidence="11" key="1">
    <citation type="submission" date="2025-08" db="UniProtKB">
        <authorList>
            <consortium name="RefSeq"/>
        </authorList>
    </citation>
    <scope>IDENTIFICATION</scope>
    <source>
        <tissue evidence="11">Testes</tissue>
    </source>
</reference>
<dbReference type="Pfam" id="PF08205">
    <property type="entry name" value="C2-set_2"/>
    <property type="match status" value="1"/>
</dbReference>
<keyword evidence="10" id="KW-1185">Reference proteome</keyword>